<dbReference type="Pfam" id="PF10318">
    <property type="entry name" value="7TM_GPCR_Srh"/>
    <property type="match status" value="1"/>
</dbReference>
<evidence type="ECO:0000313" key="3">
    <source>
        <dbReference type="Proteomes" id="UP001152747"/>
    </source>
</evidence>
<evidence type="ECO:0008006" key="4">
    <source>
        <dbReference type="Google" id="ProtNLM"/>
    </source>
</evidence>
<evidence type="ECO:0000256" key="1">
    <source>
        <dbReference type="SAM" id="Phobius"/>
    </source>
</evidence>
<sequence>MSSFSFYESPDFLIYGSHALIAIELPAHTLGAYCVLMKTPTKMKSVKMCLFSLLFFGAFLDFTLTILLIPYLTIPAPGGIAFGLFQKLGVSNAVQTWFGAASLGLTACSVLLCFENRYSSLIVKCYSKTTAWHIKRYIYLGLNFLFALIFFVPAVYEKPDQVSAKLYIKQIVPHIPDYIIDDPTFYVIDPNTKTTMICVSAMMICQFSQDAFFVFSMLYYFLTTTSISRQTRQLQKMFFLSLCIQVSIAVGILLIPMFYIIYSMLNSYHNQVANNIITLVVSIHGLISTVVMIAIHKPYRNVIIRSATSNKNQSIVPVLRTF</sequence>
<keyword evidence="1" id="KW-0812">Transmembrane</keyword>
<keyword evidence="1" id="KW-0472">Membrane</keyword>
<dbReference type="InterPro" id="IPR053220">
    <property type="entry name" value="Nematode_rcpt-like_serp_H"/>
</dbReference>
<dbReference type="PANTHER" id="PTHR22941:SF307">
    <property type="entry name" value="SERPENTINE RECEPTOR, CLASS H"/>
    <property type="match status" value="1"/>
</dbReference>
<accession>A0A9P1J1N7</accession>
<dbReference type="EMBL" id="CANHGI010000005">
    <property type="protein sequence ID" value="CAI5453388.1"/>
    <property type="molecule type" value="Genomic_DNA"/>
</dbReference>
<protein>
    <recommendedName>
        <fullName evidence="4">Serpentine Receptor, class H</fullName>
    </recommendedName>
</protein>
<feature type="transmembrane region" description="Helical" evidence="1">
    <location>
        <begin position="48"/>
        <end position="74"/>
    </location>
</feature>
<keyword evidence="1" id="KW-1133">Transmembrane helix</keyword>
<dbReference type="InterPro" id="IPR019422">
    <property type="entry name" value="7TM_GPCR_serpentine_rcpt_Srh"/>
</dbReference>
<evidence type="ECO:0000313" key="2">
    <source>
        <dbReference type="EMBL" id="CAI5453388.1"/>
    </source>
</evidence>
<organism evidence="2 3">
    <name type="scientific">Caenorhabditis angaria</name>
    <dbReference type="NCBI Taxonomy" id="860376"/>
    <lineage>
        <taxon>Eukaryota</taxon>
        <taxon>Metazoa</taxon>
        <taxon>Ecdysozoa</taxon>
        <taxon>Nematoda</taxon>
        <taxon>Chromadorea</taxon>
        <taxon>Rhabditida</taxon>
        <taxon>Rhabditina</taxon>
        <taxon>Rhabditomorpha</taxon>
        <taxon>Rhabditoidea</taxon>
        <taxon>Rhabditidae</taxon>
        <taxon>Peloderinae</taxon>
        <taxon>Caenorhabditis</taxon>
    </lineage>
</organism>
<dbReference type="PANTHER" id="PTHR22941">
    <property type="entry name" value="SERPENTINE RECEPTOR"/>
    <property type="match status" value="1"/>
</dbReference>
<name>A0A9P1J1N7_9PELO</name>
<feature type="transmembrane region" description="Helical" evidence="1">
    <location>
        <begin position="276"/>
        <end position="295"/>
    </location>
</feature>
<feature type="transmembrane region" description="Helical" evidence="1">
    <location>
        <begin position="194"/>
        <end position="222"/>
    </location>
</feature>
<feature type="transmembrane region" description="Helical" evidence="1">
    <location>
        <begin position="242"/>
        <end position="264"/>
    </location>
</feature>
<proteinExistence type="predicted"/>
<gene>
    <name evidence="2" type="ORF">CAMP_LOCUS16025</name>
</gene>
<dbReference type="OrthoDB" id="5787910at2759"/>
<feature type="transmembrane region" description="Helical" evidence="1">
    <location>
        <begin position="137"/>
        <end position="156"/>
    </location>
</feature>
<feature type="transmembrane region" description="Helical" evidence="1">
    <location>
        <begin position="12"/>
        <end position="36"/>
    </location>
</feature>
<dbReference type="Proteomes" id="UP001152747">
    <property type="component" value="Unassembled WGS sequence"/>
</dbReference>
<comment type="caution">
    <text evidence="2">The sequence shown here is derived from an EMBL/GenBank/DDBJ whole genome shotgun (WGS) entry which is preliminary data.</text>
</comment>
<reference evidence="2" key="1">
    <citation type="submission" date="2022-11" db="EMBL/GenBank/DDBJ databases">
        <authorList>
            <person name="Kikuchi T."/>
        </authorList>
    </citation>
    <scope>NUCLEOTIDE SEQUENCE</scope>
    <source>
        <strain evidence="2">PS1010</strain>
    </source>
</reference>
<keyword evidence="3" id="KW-1185">Reference proteome</keyword>
<feature type="transmembrane region" description="Helical" evidence="1">
    <location>
        <begin position="94"/>
        <end position="114"/>
    </location>
</feature>
<dbReference type="AlphaFoldDB" id="A0A9P1J1N7"/>